<evidence type="ECO:0000313" key="1">
    <source>
        <dbReference type="EMBL" id="GAH48961.1"/>
    </source>
</evidence>
<reference evidence="1" key="1">
    <citation type="journal article" date="2014" name="Front. Microbiol.">
        <title>High frequency of phylogenetically diverse reductive dehalogenase-homologous genes in deep subseafloor sedimentary metagenomes.</title>
        <authorList>
            <person name="Kawai M."/>
            <person name="Futagami T."/>
            <person name="Toyoda A."/>
            <person name="Takaki Y."/>
            <person name="Nishi S."/>
            <person name="Hori S."/>
            <person name="Arai W."/>
            <person name="Tsubouchi T."/>
            <person name="Morono Y."/>
            <person name="Uchiyama I."/>
            <person name="Ito T."/>
            <person name="Fujiyama A."/>
            <person name="Inagaki F."/>
            <person name="Takami H."/>
        </authorList>
    </citation>
    <scope>NUCLEOTIDE SEQUENCE</scope>
    <source>
        <strain evidence="1">Expedition CK06-06</strain>
    </source>
</reference>
<name>X1FTK0_9ZZZZ</name>
<gene>
    <name evidence="1" type="ORF">S03H2_35523</name>
</gene>
<dbReference type="AlphaFoldDB" id="X1FTK0"/>
<accession>X1FTK0</accession>
<dbReference type="EMBL" id="BARU01021737">
    <property type="protein sequence ID" value="GAH48961.1"/>
    <property type="molecule type" value="Genomic_DNA"/>
</dbReference>
<protein>
    <submittedName>
        <fullName evidence="1">Uncharacterized protein</fullName>
    </submittedName>
</protein>
<comment type="caution">
    <text evidence="1">The sequence shown here is derived from an EMBL/GenBank/DDBJ whole genome shotgun (WGS) entry which is preliminary data.</text>
</comment>
<organism evidence="1">
    <name type="scientific">marine sediment metagenome</name>
    <dbReference type="NCBI Taxonomy" id="412755"/>
    <lineage>
        <taxon>unclassified sequences</taxon>
        <taxon>metagenomes</taxon>
        <taxon>ecological metagenomes</taxon>
    </lineage>
</organism>
<proteinExistence type="predicted"/>
<sequence>MNIRNLINFNRIAELIIISSTPSFFYNNMIKEESIKEIDEKLSVNELYKIFNYYKDKIYKKFDNLIIVYSIIFSLTRKDFDSVRDFFIKLDSYDIRWLREIKNIYFSRAKPPDYINVPANYLYKVPFGTENYITKNSRFNIKGENK</sequence>